<dbReference type="Pfam" id="PF07702">
    <property type="entry name" value="UTRA"/>
    <property type="match status" value="1"/>
</dbReference>
<proteinExistence type="predicted"/>
<dbReference type="PANTHER" id="PTHR44846:SF1">
    <property type="entry name" value="MANNOSYL-D-GLYCERATE TRANSPORT_METABOLISM SYSTEM REPRESSOR MNGR-RELATED"/>
    <property type="match status" value="1"/>
</dbReference>
<dbReference type="OrthoDB" id="6626198at2"/>
<keyword evidence="6" id="KW-1185">Reference proteome</keyword>
<dbReference type="InterPro" id="IPR050679">
    <property type="entry name" value="Bact_HTH_transcr_reg"/>
</dbReference>
<dbReference type="PANTHER" id="PTHR44846">
    <property type="entry name" value="MANNOSYL-D-GLYCERATE TRANSPORT/METABOLISM SYSTEM REPRESSOR MNGR-RELATED"/>
    <property type="match status" value="1"/>
</dbReference>
<dbReference type="EMBL" id="CP001616">
    <property type="protein sequence ID" value="ACQ94247.1"/>
    <property type="molecule type" value="Genomic_DNA"/>
</dbReference>
<name>C4LB44_TOLAT</name>
<dbReference type="InterPro" id="IPR011663">
    <property type="entry name" value="UTRA"/>
</dbReference>
<evidence type="ECO:0000259" key="4">
    <source>
        <dbReference type="PROSITE" id="PS50949"/>
    </source>
</evidence>
<organism evidence="5 6">
    <name type="scientific">Tolumonas auensis (strain DSM 9187 / NBRC 110442 / TA 4)</name>
    <dbReference type="NCBI Taxonomy" id="595494"/>
    <lineage>
        <taxon>Bacteria</taxon>
        <taxon>Pseudomonadati</taxon>
        <taxon>Pseudomonadota</taxon>
        <taxon>Gammaproteobacteria</taxon>
        <taxon>Aeromonadales</taxon>
        <taxon>Aeromonadaceae</taxon>
        <taxon>Tolumonas</taxon>
    </lineage>
</organism>
<dbReference type="GO" id="GO:0003700">
    <property type="term" value="F:DNA-binding transcription factor activity"/>
    <property type="evidence" value="ECO:0007669"/>
    <property type="project" value="InterPro"/>
</dbReference>
<protein>
    <submittedName>
        <fullName evidence="5">Transcriptional regulator, GntR family</fullName>
    </submittedName>
</protein>
<evidence type="ECO:0000256" key="2">
    <source>
        <dbReference type="ARBA" id="ARBA00023125"/>
    </source>
</evidence>
<dbReference type="SMART" id="SM00345">
    <property type="entry name" value="HTH_GNTR"/>
    <property type="match status" value="1"/>
</dbReference>
<keyword evidence="2" id="KW-0238">DNA-binding</keyword>
<dbReference type="GO" id="GO:0045892">
    <property type="term" value="P:negative regulation of DNA-templated transcription"/>
    <property type="evidence" value="ECO:0007669"/>
    <property type="project" value="TreeGrafter"/>
</dbReference>
<evidence type="ECO:0000256" key="3">
    <source>
        <dbReference type="ARBA" id="ARBA00023163"/>
    </source>
</evidence>
<dbReference type="InterPro" id="IPR000524">
    <property type="entry name" value="Tscrpt_reg_HTH_GntR"/>
</dbReference>
<evidence type="ECO:0000256" key="1">
    <source>
        <dbReference type="ARBA" id="ARBA00023015"/>
    </source>
</evidence>
<dbReference type="CDD" id="cd07377">
    <property type="entry name" value="WHTH_GntR"/>
    <property type="match status" value="1"/>
</dbReference>
<dbReference type="AlphaFoldDB" id="C4LB44"/>
<sequence length="182" mass="21158">MLYKNIAKKLRFRINSDEFVVGDVLPTERQLMEEYQASRVSIRKAIDELVTLDLIEKKQGSGTYIKQKEVVHLMDQLRSGLESSQKIGQTITSDVLAFSIIYPDDEIANRLKIKTTDRVYYTKRLRKLNERPQIIEESFMPVSLFPELTIRVLEHSKFEYIEDKLGLKIEGSYQDILAGISR</sequence>
<keyword evidence="3" id="KW-0804">Transcription</keyword>
<feature type="domain" description="HTH gntR-type" evidence="4">
    <location>
        <begin position="1"/>
        <end position="68"/>
    </location>
</feature>
<dbReference type="Pfam" id="PF00392">
    <property type="entry name" value="GntR"/>
    <property type="match status" value="1"/>
</dbReference>
<dbReference type="GO" id="GO:0003677">
    <property type="term" value="F:DNA binding"/>
    <property type="evidence" value="ECO:0007669"/>
    <property type="project" value="UniProtKB-KW"/>
</dbReference>
<accession>C4LB44</accession>
<dbReference type="PROSITE" id="PS50949">
    <property type="entry name" value="HTH_GNTR"/>
    <property type="match status" value="1"/>
</dbReference>
<evidence type="ECO:0000313" key="5">
    <source>
        <dbReference type="EMBL" id="ACQ94247.1"/>
    </source>
</evidence>
<dbReference type="InterPro" id="IPR036390">
    <property type="entry name" value="WH_DNA-bd_sf"/>
</dbReference>
<dbReference type="SUPFAM" id="SSF64288">
    <property type="entry name" value="Chorismate lyase-like"/>
    <property type="match status" value="1"/>
</dbReference>
<dbReference type="PRINTS" id="PR00035">
    <property type="entry name" value="HTHGNTR"/>
</dbReference>
<dbReference type="Gene3D" id="3.40.1410.10">
    <property type="entry name" value="Chorismate lyase-like"/>
    <property type="match status" value="1"/>
</dbReference>
<dbReference type="eggNOG" id="COG2188">
    <property type="taxonomic scope" value="Bacteria"/>
</dbReference>
<dbReference type="RefSeq" id="WP_015879696.1">
    <property type="nucleotide sequence ID" value="NC_012691.1"/>
</dbReference>
<evidence type="ECO:0000313" key="6">
    <source>
        <dbReference type="Proteomes" id="UP000009073"/>
    </source>
</evidence>
<dbReference type="Proteomes" id="UP000009073">
    <property type="component" value="Chromosome"/>
</dbReference>
<keyword evidence="1" id="KW-0805">Transcription regulation</keyword>
<dbReference type="STRING" id="595494.Tola_2653"/>
<dbReference type="Gene3D" id="1.10.10.10">
    <property type="entry name" value="Winged helix-like DNA-binding domain superfamily/Winged helix DNA-binding domain"/>
    <property type="match status" value="1"/>
</dbReference>
<reference evidence="5 6" key="2">
    <citation type="journal article" date="2011" name="Stand. Genomic Sci.">
        <title>Complete genome sequence of Tolumonas auensis type strain (TA 4).</title>
        <authorList>
            <person name="Chertkov O."/>
            <person name="Copeland A."/>
            <person name="Lucas S."/>
            <person name="Lapidus A."/>
            <person name="Berry K.W."/>
            <person name="Detter J.C."/>
            <person name="Del Rio T.G."/>
            <person name="Hammon N."/>
            <person name="Dalin E."/>
            <person name="Tice H."/>
            <person name="Pitluck S."/>
            <person name="Richardson P."/>
            <person name="Bruce D."/>
            <person name="Goodwin L."/>
            <person name="Han C."/>
            <person name="Tapia R."/>
            <person name="Saunders E."/>
            <person name="Schmutz J."/>
            <person name="Brettin T."/>
            <person name="Larimer F."/>
            <person name="Land M."/>
            <person name="Hauser L."/>
            <person name="Spring S."/>
            <person name="Rohde M."/>
            <person name="Kyrpides N.C."/>
            <person name="Ivanova N."/>
            <person name="Goker M."/>
            <person name="Beller H.R."/>
            <person name="Klenk H.P."/>
            <person name="Woyke T."/>
        </authorList>
    </citation>
    <scope>NUCLEOTIDE SEQUENCE [LARGE SCALE GENOMIC DNA]</scope>
    <source>
        <strain evidence="6">DSM 9187 / TA4</strain>
    </source>
</reference>
<reference evidence="6" key="1">
    <citation type="submission" date="2009-05" db="EMBL/GenBank/DDBJ databases">
        <title>Complete sequence of Tolumonas auensis DSM 9187.</title>
        <authorList>
            <consortium name="US DOE Joint Genome Institute"/>
            <person name="Lucas S."/>
            <person name="Copeland A."/>
            <person name="Lapidus A."/>
            <person name="Glavina del Rio T."/>
            <person name="Tice H."/>
            <person name="Bruce D."/>
            <person name="Goodwin L."/>
            <person name="Pitluck S."/>
            <person name="Chertkov O."/>
            <person name="Brettin T."/>
            <person name="Detter J.C."/>
            <person name="Han C."/>
            <person name="Larimer F."/>
            <person name="Land M."/>
            <person name="Hauser L."/>
            <person name="Kyrpides N."/>
            <person name="Mikhailova N."/>
            <person name="Spring S."/>
            <person name="Beller H."/>
        </authorList>
    </citation>
    <scope>NUCLEOTIDE SEQUENCE [LARGE SCALE GENOMIC DNA]</scope>
    <source>
        <strain evidence="6">DSM 9187 / TA4</strain>
    </source>
</reference>
<gene>
    <name evidence="5" type="ordered locus">Tola_2653</name>
</gene>
<dbReference type="HOGENOM" id="CLU_063236_5_0_6"/>
<dbReference type="KEGG" id="tau:Tola_2653"/>
<dbReference type="SUPFAM" id="SSF46785">
    <property type="entry name" value="Winged helix' DNA-binding domain"/>
    <property type="match status" value="1"/>
</dbReference>
<dbReference type="InterPro" id="IPR028978">
    <property type="entry name" value="Chorismate_lyase_/UTRA_dom_sf"/>
</dbReference>
<dbReference type="InterPro" id="IPR036388">
    <property type="entry name" value="WH-like_DNA-bd_sf"/>
</dbReference>